<dbReference type="EMBL" id="JAIWYP010000001">
    <property type="protein sequence ID" value="KAH3880198.1"/>
    <property type="molecule type" value="Genomic_DNA"/>
</dbReference>
<dbReference type="InterPro" id="IPR007122">
    <property type="entry name" value="Villin/Gelsolin"/>
</dbReference>
<dbReference type="CDD" id="cd11292">
    <property type="entry name" value="gelsolin_S3_like"/>
    <property type="match status" value="1"/>
</dbReference>
<dbReference type="PANTHER" id="PTHR11977:SF130">
    <property type="entry name" value="SEVERIN"/>
    <property type="match status" value="1"/>
</dbReference>
<evidence type="ECO:0000256" key="2">
    <source>
        <dbReference type="ARBA" id="ARBA00008418"/>
    </source>
</evidence>
<comment type="similarity">
    <text evidence="2">Belongs to the villin/gelsolin family.</text>
</comment>
<dbReference type="GO" id="GO:0005737">
    <property type="term" value="C:cytoplasm"/>
    <property type="evidence" value="ECO:0007669"/>
    <property type="project" value="TreeGrafter"/>
</dbReference>
<dbReference type="GO" id="GO:0051693">
    <property type="term" value="P:actin filament capping"/>
    <property type="evidence" value="ECO:0007669"/>
    <property type="project" value="UniProtKB-KW"/>
</dbReference>
<dbReference type="InterPro" id="IPR029006">
    <property type="entry name" value="ADF-H/Gelsolin-like_dom_sf"/>
</dbReference>
<dbReference type="Gene3D" id="3.40.20.10">
    <property type="entry name" value="Severin"/>
    <property type="match status" value="3"/>
</dbReference>
<dbReference type="FunFam" id="3.40.20.10:FF:000043">
    <property type="entry name" value="macrophage-capping protein-like isoform X2"/>
    <property type="match status" value="1"/>
</dbReference>
<reference evidence="13" key="1">
    <citation type="journal article" date="2019" name="bioRxiv">
        <title>The Genome of the Zebra Mussel, Dreissena polymorpha: A Resource for Invasive Species Research.</title>
        <authorList>
            <person name="McCartney M.A."/>
            <person name="Auch B."/>
            <person name="Kono T."/>
            <person name="Mallez S."/>
            <person name="Zhang Y."/>
            <person name="Obille A."/>
            <person name="Becker A."/>
            <person name="Abrahante J.E."/>
            <person name="Garbe J."/>
            <person name="Badalamenti J.P."/>
            <person name="Herman A."/>
            <person name="Mangelson H."/>
            <person name="Liachko I."/>
            <person name="Sullivan S."/>
            <person name="Sone E.D."/>
            <person name="Koren S."/>
            <person name="Silverstein K.A.T."/>
            <person name="Beckman K.B."/>
            <person name="Gohl D.M."/>
        </authorList>
    </citation>
    <scope>NUCLEOTIDE SEQUENCE</scope>
    <source>
        <strain evidence="13">Duluth1</strain>
        <tissue evidence="13">Whole animal</tissue>
    </source>
</reference>
<sequence length="419" mass="47467">MLLARVPTLPQPLLQSLFEWPPLLATPTRVCQLALGNSSSLLDAVSGFFTSGFKMQKAKKYDWKDSNMALFGSDTEKSVKKESAQTEPAWKGSGQKPGLQIWRIVKFHVTDWPKEEYGNFYDGDSYIILNTYKDAESDELHYDVHFWIGKYSTQDEYGTAAYKTVELDTFHNDKPIQHREVQGHESVLFKGYFKQINYMKGGADSGFRRVEPEQYKPRLLHFKKEGPRVTMTEVARKQSKLQDGDVFVLDLGLTIYQWNGAAAQGIEKFEAGKAVSKIKSDRGRNIETIVLEQAAMSATHKFYNFLDDDDDDDDDDNVPIEGEPTLFRVSDDDGSLDMEQVKSGVIIQKDLKTEDVFIIDTKSEVFVWIGKGASVDERRNGFSYAHKYLMKTEYPYLPVSIVSEGQKSDAFNAAVPMAA</sequence>
<comment type="function">
    <text evidence="9">Calcium-regulated protein that binds to the plus (or barbed) ends of actin monomers or filaments, preventing monomer exchange (end-blocking or capping). Can promote the assembly of monomers into filaments (nucleation) as well as sever existing filaments.</text>
</comment>
<comment type="subcellular location">
    <subcellularLocation>
        <location evidence="1">Cytoplasm</location>
        <location evidence="1">Cytoskeleton</location>
    </subcellularLocation>
</comment>
<dbReference type="SUPFAM" id="SSF55753">
    <property type="entry name" value="Actin depolymerizing proteins"/>
    <property type="match status" value="3"/>
</dbReference>
<reference evidence="13" key="2">
    <citation type="submission" date="2020-11" db="EMBL/GenBank/DDBJ databases">
        <authorList>
            <person name="McCartney M.A."/>
            <person name="Auch B."/>
            <person name="Kono T."/>
            <person name="Mallez S."/>
            <person name="Becker A."/>
            <person name="Gohl D.M."/>
            <person name="Silverstein K.A.T."/>
            <person name="Koren S."/>
            <person name="Bechman K.B."/>
            <person name="Herman A."/>
            <person name="Abrahante J.E."/>
            <person name="Garbe J."/>
        </authorList>
    </citation>
    <scope>NUCLEOTIDE SEQUENCE</scope>
    <source>
        <strain evidence="13">Duluth1</strain>
        <tissue evidence="13">Whole animal</tissue>
    </source>
</reference>
<protein>
    <recommendedName>
        <fullName evidence="11">Actin-modulator</fullName>
    </recommendedName>
</protein>
<evidence type="ECO:0000313" key="14">
    <source>
        <dbReference type="Proteomes" id="UP000828390"/>
    </source>
</evidence>
<feature type="domain" description="Gelsolin-like" evidence="12">
    <location>
        <begin position="348"/>
        <end position="411"/>
    </location>
</feature>
<evidence type="ECO:0000313" key="13">
    <source>
        <dbReference type="EMBL" id="KAH3880198.1"/>
    </source>
</evidence>
<dbReference type="PANTHER" id="PTHR11977">
    <property type="entry name" value="VILLIN"/>
    <property type="match status" value="1"/>
</dbReference>
<dbReference type="InterPro" id="IPR007123">
    <property type="entry name" value="Gelsolin-like_dom"/>
</dbReference>
<keyword evidence="4" id="KW-0963">Cytoplasm</keyword>
<name>A0A9D4RVD9_DREPO</name>
<evidence type="ECO:0000256" key="6">
    <source>
        <dbReference type="ARBA" id="ARBA00022837"/>
    </source>
</evidence>
<organism evidence="13 14">
    <name type="scientific">Dreissena polymorpha</name>
    <name type="common">Zebra mussel</name>
    <name type="synonym">Mytilus polymorpha</name>
    <dbReference type="NCBI Taxonomy" id="45954"/>
    <lineage>
        <taxon>Eukaryota</taxon>
        <taxon>Metazoa</taxon>
        <taxon>Spiralia</taxon>
        <taxon>Lophotrochozoa</taxon>
        <taxon>Mollusca</taxon>
        <taxon>Bivalvia</taxon>
        <taxon>Autobranchia</taxon>
        <taxon>Heteroconchia</taxon>
        <taxon>Euheterodonta</taxon>
        <taxon>Imparidentia</taxon>
        <taxon>Neoheterodontei</taxon>
        <taxon>Myida</taxon>
        <taxon>Dreissenoidea</taxon>
        <taxon>Dreissenidae</taxon>
        <taxon>Dreissena</taxon>
    </lineage>
</organism>
<evidence type="ECO:0000256" key="10">
    <source>
        <dbReference type="ARBA" id="ARBA00063765"/>
    </source>
</evidence>
<evidence type="ECO:0000256" key="8">
    <source>
        <dbReference type="ARBA" id="ARBA00023212"/>
    </source>
</evidence>
<evidence type="ECO:0000256" key="9">
    <source>
        <dbReference type="ARBA" id="ARBA00056258"/>
    </source>
</evidence>
<accession>A0A9D4RVD9</accession>
<keyword evidence="8" id="KW-0206">Cytoskeleton</keyword>
<evidence type="ECO:0000259" key="12">
    <source>
        <dbReference type="Pfam" id="PF00626"/>
    </source>
</evidence>
<evidence type="ECO:0000256" key="11">
    <source>
        <dbReference type="ARBA" id="ARBA00083856"/>
    </source>
</evidence>
<feature type="domain" description="Gelsolin-like" evidence="12">
    <location>
        <begin position="232"/>
        <end position="294"/>
    </location>
</feature>
<keyword evidence="14" id="KW-1185">Reference proteome</keyword>
<keyword evidence="5" id="KW-0677">Repeat</keyword>
<dbReference type="PRINTS" id="PR00597">
    <property type="entry name" value="GELSOLIN"/>
</dbReference>
<dbReference type="Pfam" id="PF00626">
    <property type="entry name" value="Gelsolin"/>
    <property type="match status" value="3"/>
</dbReference>
<dbReference type="SMART" id="SM00262">
    <property type="entry name" value="GEL"/>
    <property type="match status" value="3"/>
</dbReference>
<dbReference type="GO" id="GO:0051015">
    <property type="term" value="F:actin filament binding"/>
    <property type="evidence" value="ECO:0007669"/>
    <property type="project" value="InterPro"/>
</dbReference>
<dbReference type="Proteomes" id="UP000828390">
    <property type="component" value="Unassembled WGS sequence"/>
</dbReference>
<comment type="subunit">
    <text evidence="10">Interacts with actin monomers and filaments.</text>
</comment>
<gene>
    <name evidence="13" type="ORF">DPMN_004108</name>
</gene>
<dbReference type="GO" id="GO:0008154">
    <property type="term" value="P:actin polymerization or depolymerization"/>
    <property type="evidence" value="ECO:0007669"/>
    <property type="project" value="TreeGrafter"/>
</dbReference>
<dbReference type="GO" id="GO:0015629">
    <property type="term" value="C:actin cytoskeleton"/>
    <property type="evidence" value="ECO:0007669"/>
    <property type="project" value="TreeGrafter"/>
</dbReference>
<feature type="domain" description="Gelsolin-like" evidence="12">
    <location>
        <begin position="116"/>
        <end position="189"/>
    </location>
</feature>
<evidence type="ECO:0000256" key="5">
    <source>
        <dbReference type="ARBA" id="ARBA00022737"/>
    </source>
</evidence>
<evidence type="ECO:0000256" key="3">
    <source>
        <dbReference type="ARBA" id="ARBA00022467"/>
    </source>
</evidence>
<evidence type="ECO:0000256" key="4">
    <source>
        <dbReference type="ARBA" id="ARBA00022490"/>
    </source>
</evidence>
<keyword evidence="7" id="KW-0009">Actin-binding</keyword>
<evidence type="ECO:0000256" key="1">
    <source>
        <dbReference type="ARBA" id="ARBA00004245"/>
    </source>
</evidence>
<evidence type="ECO:0000256" key="7">
    <source>
        <dbReference type="ARBA" id="ARBA00023203"/>
    </source>
</evidence>
<dbReference type="CDD" id="cd11290">
    <property type="entry name" value="gelsolin_S1_like"/>
    <property type="match status" value="1"/>
</dbReference>
<proteinExistence type="inferred from homology"/>
<dbReference type="AlphaFoldDB" id="A0A9D4RVD9"/>
<keyword evidence="3" id="KW-0117">Actin capping</keyword>
<comment type="caution">
    <text evidence="13">The sequence shown here is derived from an EMBL/GenBank/DDBJ whole genome shotgun (WGS) entry which is preliminary data.</text>
</comment>
<keyword evidence="6" id="KW-0106">Calcium</keyword>